<feature type="transmembrane region" description="Helical" evidence="5">
    <location>
        <begin position="40"/>
        <end position="62"/>
    </location>
</feature>
<evidence type="ECO:0000256" key="3">
    <source>
        <dbReference type="ARBA" id="ARBA00023004"/>
    </source>
</evidence>
<sequence>MDQQPNDPKNQDQKPSGDEPILMPHEYDGIQEFDQKLPNWWLWTFYITVIFFAVFWVLYYQVGSGATDDEKMENELDRIARIEAERLERELGVLSDAKLWEASRNTAFVEEGRKQFMETCAVCHGRDLSATNDGIKLSGVPLNDSEWLYGSDPMNVLNIVTNGSPDKTKGMQAWEPVLGKTRVTKVVAFVLSHHEMPEGMGEGAAAEGEASDAAAEEAAPAADPA</sequence>
<dbReference type="Gene3D" id="6.10.280.130">
    <property type="match status" value="1"/>
</dbReference>
<dbReference type="PROSITE" id="PS51007">
    <property type="entry name" value="CYTC"/>
    <property type="match status" value="1"/>
</dbReference>
<dbReference type="Pfam" id="PF14715">
    <property type="entry name" value="FixP_N"/>
    <property type="match status" value="1"/>
</dbReference>
<accession>A0A6B3L999</accession>
<feature type="compositionally biased region" description="Low complexity" evidence="4">
    <location>
        <begin position="203"/>
        <end position="225"/>
    </location>
</feature>
<keyword evidence="5" id="KW-0472">Membrane</keyword>
<keyword evidence="5" id="KW-0812">Transmembrane</keyword>
<dbReference type="EMBL" id="CP066776">
    <property type="protein sequence ID" value="QQL46081.1"/>
    <property type="molecule type" value="Genomic_DNA"/>
</dbReference>
<dbReference type="InterPro" id="IPR036909">
    <property type="entry name" value="Cyt_c-like_dom_sf"/>
</dbReference>
<keyword evidence="7" id="KW-1185">Reference proteome</keyword>
<dbReference type="Gene3D" id="1.10.760.10">
    <property type="entry name" value="Cytochrome c-like domain"/>
    <property type="match status" value="1"/>
</dbReference>
<dbReference type="RefSeq" id="WP_164362739.1">
    <property type="nucleotide sequence ID" value="NZ_CP066776.1"/>
</dbReference>
<evidence type="ECO:0000256" key="1">
    <source>
        <dbReference type="ARBA" id="ARBA00022617"/>
    </source>
</evidence>
<dbReference type="InterPro" id="IPR050597">
    <property type="entry name" value="Cytochrome_c_Oxidase_Subunit"/>
</dbReference>
<gene>
    <name evidence="6" type="ORF">G3M56_005735</name>
</gene>
<name>A0A6B3L999_9BACT</name>
<dbReference type="PANTHER" id="PTHR33751:SF1">
    <property type="entry name" value="CBB3-TYPE CYTOCHROME C OXIDASE SUBUNIT FIXP"/>
    <property type="match status" value="1"/>
</dbReference>
<organism evidence="6 7">
    <name type="scientific">Sulfuriroseicoccus oceanibius</name>
    <dbReference type="NCBI Taxonomy" id="2707525"/>
    <lineage>
        <taxon>Bacteria</taxon>
        <taxon>Pseudomonadati</taxon>
        <taxon>Verrucomicrobiota</taxon>
        <taxon>Verrucomicrobiia</taxon>
        <taxon>Verrucomicrobiales</taxon>
        <taxon>Verrucomicrobiaceae</taxon>
        <taxon>Sulfuriroseicoccus</taxon>
    </lineage>
</organism>
<dbReference type="GO" id="GO:0020037">
    <property type="term" value="F:heme binding"/>
    <property type="evidence" value="ECO:0007669"/>
    <property type="project" value="InterPro"/>
</dbReference>
<dbReference type="InterPro" id="IPR009056">
    <property type="entry name" value="Cyt_c-like_dom"/>
</dbReference>
<dbReference type="Pfam" id="PF13442">
    <property type="entry name" value="Cytochrome_CBB3"/>
    <property type="match status" value="1"/>
</dbReference>
<keyword evidence="5" id="KW-1133">Transmembrane helix</keyword>
<evidence type="ECO:0000256" key="5">
    <source>
        <dbReference type="SAM" id="Phobius"/>
    </source>
</evidence>
<feature type="region of interest" description="Disordered" evidence="4">
    <location>
        <begin position="198"/>
        <end position="225"/>
    </location>
</feature>
<evidence type="ECO:0000256" key="2">
    <source>
        <dbReference type="ARBA" id="ARBA00022723"/>
    </source>
</evidence>
<proteinExistence type="predicted"/>
<evidence type="ECO:0000313" key="6">
    <source>
        <dbReference type="EMBL" id="QQL46081.1"/>
    </source>
</evidence>
<dbReference type="Proteomes" id="UP000475117">
    <property type="component" value="Chromosome"/>
</dbReference>
<dbReference type="InterPro" id="IPR032858">
    <property type="entry name" value="CcoP_N"/>
</dbReference>
<keyword evidence="2" id="KW-0479">Metal-binding</keyword>
<evidence type="ECO:0000256" key="4">
    <source>
        <dbReference type="SAM" id="MobiDB-lite"/>
    </source>
</evidence>
<keyword evidence="3" id="KW-0408">Iron</keyword>
<dbReference type="InterPro" id="IPR038414">
    <property type="entry name" value="CcoP_N_sf"/>
</dbReference>
<feature type="region of interest" description="Disordered" evidence="4">
    <location>
        <begin position="1"/>
        <end position="23"/>
    </location>
</feature>
<dbReference type="GO" id="GO:0046872">
    <property type="term" value="F:metal ion binding"/>
    <property type="evidence" value="ECO:0007669"/>
    <property type="project" value="UniProtKB-KW"/>
</dbReference>
<keyword evidence="1" id="KW-0349">Heme</keyword>
<protein>
    <submittedName>
        <fullName evidence="6">C-type cytochrome</fullName>
    </submittedName>
</protein>
<reference evidence="6 7" key="1">
    <citation type="submission" date="2020-12" db="EMBL/GenBank/DDBJ databases">
        <title>Sulforoseuscoccus oceanibium gen. nov., sp. nov., a representative of the phylum Verrucomicrobia with special cytoplasmic membrane, and proposal of Sulforoseuscoccusaceae fam. nov.</title>
        <authorList>
            <person name="Xi F."/>
        </authorList>
    </citation>
    <scope>NUCLEOTIDE SEQUENCE [LARGE SCALE GENOMIC DNA]</scope>
    <source>
        <strain evidence="6 7">T37</strain>
    </source>
</reference>
<evidence type="ECO:0000313" key="7">
    <source>
        <dbReference type="Proteomes" id="UP000475117"/>
    </source>
</evidence>
<dbReference type="SUPFAM" id="SSF46626">
    <property type="entry name" value="Cytochrome c"/>
    <property type="match status" value="1"/>
</dbReference>
<dbReference type="GO" id="GO:0009055">
    <property type="term" value="F:electron transfer activity"/>
    <property type="evidence" value="ECO:0007669"/>
    <property type="project" value="InterPro"/>
</dbReference>
<dbReference type="AlphaFoldDB" id="A0A6B3L999"/>
<dbReference type="KEGG" id="soa:G3M56_005735"/>
<dbReference type="PANTHER" id="PTHR33751">
    <property type="entry name" value="CBB3-TYPE CYTOCHROME C OXIDASE SUBUNIT FIXP"/>
    <property type="match status" value="1"/>
</dbReference>